<feature type="region of interest" description="Disordered" evidence="1">
    <location>
        <begin position="218"/>
        <end position="339"/>
    </location>
</feature>
<dbReference type="Proteomes" id="UP000218811">
    <property type="component" value="Unassembled WGS sequence"/>
</dbReference>
<feature type="transmembrane region" description="Helical" evidence="2">
    <location>
        <begin position="43"/>
        <end position="66"/>
    </location>
</feature>
<evidence type="ECO:0000256" key="2">
    <source>
        <dbReference type="SAM" id="Phobius"/>
    </source>
</evidence>
<evidence type="ECO:0000256" key="1">
    <source>
        <dbReference type="SAM" id="MobiDB-lite"/>
    </source>
</evidence>
<accession>A0A2H3JE70</accession>
<feature type="transmembrane region" description="Helical" evidence="2">
    <location>
        <begin position="7"/>
        <end position="31"/>
    </location>
</feature>
<dbReference type="EMBL" id="KB467942">
    <property type="protein sequence ID" value="PCH38113.1"/>
    <property type="molecule type" value="Genomic_DNA"/>
</dbReference>
<keyword evidence="2" id="KW-0472">Membrane</keyword>
<protein>
    <submittedName>
        <fullName evidence="3">Uncharacterized protein</fullName>
    </submittedName>
</protein>
<keyword evidence="2" id="KW-0812">Transmembrane</keyword>
<proteinExistence type="predicted"/>
<evidence type="ECO:0000313" key="3">
    <source>
        <dbReference type="EMBL" id="PCH38113.1"/>
    </source>
</evidence>
<dbReference type="AlphaFoldDB" id="A0A2H3JE70"/>
<feature type="compositionally biased region" description="Low complexity" evidence="1">
    <location>
        <begin position="298"/>
        <end position="311"/>
    </location>
</feature>
<name>A0A2H3JE70_WOLCO</name>
<feature type="compositionally biased region" description="Basic and acidic residues" evidence="1">
    <location>
        <begin position="230"/>
        <end position="252"/>
    </location>
</feature>
<dbReference type="OMA" id="VWFECTW"/>
<feature type="transmembrane region" description="Helical" evidence="2">
    <location>
        <begin position="78"/>
        <end position="106"/>
    </location>
</feature>
<dbReference type="OrthoDB" id="3269357at2759"/>
<evidence type="ECO:0000313" key="4">
    <source>
        <dbReference type="Proteomes" id="UP000218811"/>
    </source>
</evidence>
<feature type="compositionally biased region" description="Pro residues" evidence="1">
    <location>
        <begin position="258"/>
        <end position="270"/>
    </location>
</feature>
<sequence length="339" mass="37363">MNKLFTAYRYFTFVLFVICNVVLCAVTAWNLSVALAVQFTTSIQVDAFVITIASVGLLFIFPIMFVDAMRKESVTRQVWFECVWVGFFCLLELGSAGAVTTTISGMQCVTSATDGVIKLGPCTSNMLMLAFTWTNAAALLLYLVTLSVTAMLHQHDDPLVWKSNVLEYSWFTMNASLGDAPRSPTKGTQPGRRSFMIFASRGEQTEFSKRMVANRDIESDKRSSWSTFNSEKRSSRSTFDSEKLAPSDDPYKAEQPAPTEPAPTRVPPRPLQLSAIPGSAAVVPTPKSGRTLSVDKVAPSPAAESPNPAAPKTERKKRTLRLHRPPSLDLSRISSFRQT</sequence>
<dbReference type="STRING" id="742152.A0A2H3JE70"/>
<gene>
    <name evidence="3" type="ORF">WOLCODRAFT_149070</name>
</gene>
<organism evidence="3 4">
    <name type="scientific">Wolfiporia cocos (strain MD-104)</name>
    <name type="common">Brown rot fungus</name>
    <dbReference type="NCBI Taxonomy" id="742152"/>
    <lineage>
        <taxon>Eukaryota</taxon>
        <taxon>Fungi</taxon>
        <taxon>Dikarya</taxon>
        <taxon>Basidiomycota</taxon>
        <taxon>Agaricomycotina</taxon>
        <taxon>Agaricomycetes</taxon>
        <taxon>Polyporales</taxon>
        <taxon>Phaeolaceae</taxon>
        <taxon>Wolfiporia</taxon>
    </lineage>
</organism>
<reference evidence="3 4" key="1">
    <citation type="journal article" date="2012" name="Science">
        <title>The Paleozoic origin of enzymatic lignin decomposition reconstructed from 31 fungal genomes.</title>
        <authorList>
            <person name="Floudas D."/>
            <person name="Binder M."/>
            <person name="Riley R."/>
            <person name="Barry K."/>
            <person name="Blanchette R.A."/>
            <person name="Henrissat B."/>
            <person name="Martinez A.T."/>
            <person name="Otillar R."/>
            <person name="Spatafora J.W."/>
            <person name="Yadav J.S."/>
            <person name="Aerts A."/>
            <person name="Benoit I."/>
            <person name="Boyd A."/>
            <person name="Carlson A."/>
            <person name="Copeland A."/>
            <person name="Coutinho P.M."/>
            <person name="de Vries R.P."/>
            <person name="Ferreira P."/>
            <person name="Findley K."/>
            <person name="Foster B."/>
            <person name="Gaskell J."/>
            <person name="Glotzer D."/>
            <person name="Gorecki P."/>
            <person name="Heitman J."/>
            <person name="Hesse C."/>
            <person name="Hori C."/>
            <person name="Igarashi K."/>
            <person name="Jurgens J.A."/>
            <person name="Kallen N."/>
            <person name="Kersten P."/>
            <person name="Kohler A."/>
            <person name="Kuees U."/>
            <person name="Kumar T.K.A."/>
            <person name="Kuo A."/>
            <person name="LaButti K."/>
            <person name="Larrondo L.F."/>
            <person name="Lindquist E."/>
            <person name="Ling A."/>
            <person name="Lombard V."/>
            <person name="Lucas S."/>
            <person name="Lundell T."/>
            <person name="Martin R."/>
            <person name="McLaughlin D.J."/>
            <person name="Morgenstern I."/>
            <person name="Morin E."/>
            <person name="Murat C."/>
            <person name="Nagy L.G."/>
            <person name="Nolan M."/>
            <person name="Ohm R.A."/>
            <person name="Patyshakuliyeva A."/>
            <person name="Rokas A."/>
            <person name="Ruiz-Duenas F.J."/>
            <person name="Sabat G."/>
            <person name="Salamov A."/>
            <person name="Samejima M."/>
            <person name="Schmutz J."/>
            <person name="Slot J.C."/>
            <person name="St John F."/>
            <person name="Stenlid J."/>
            <person name="Sun H."/>
            <person name="Sun S."/>
            <person name="Syed K."/>
            <person name="Tsang A."/>
            <person name="Wiebenga A."/>
            <person name="Young D."/>
            <person name="Pisabarro A."/>
            <person name="Eastwood D.C."/>
            <person name="Martin F."/>
            <person name="Cullen D."/>
            <person name="Grigoriev I.V."/>
            <person name="Hibbett D.S."/>
        </authorList>
    </citation>
    <scope>NUCLEOTIDE SEQUENCE [LARGE SCALE GENOMIC DNA]</scope>
    <source>
        <strain evidence="3 4">MD-104</strain>
    </source>
</reference>
<feature type="compositionally biased region" description="Basic residues" evidence="1">
    <location>
        <begin position="314"/>
        <end position="324"/>
    </location>
</feature>
<keyword evidence="2" id="KW-1133">Transmembrane helix</keyword>
<feature type="transmembrane region" description="Helical" evidence="2">
    <location>
        <begin position="126"/>
        <end position="152"/>
    </location>
</feature>
<keyword evidence="4" id="KW-1185">Reference proteome</keyword>